<dbReference type="EMBL" id="BMAW01058938">
    <property type="protein sequence ID" value="GFT18765.1"/>
    <property type="molecule type" value="Genomic_DNA"/>
</dbReference>
<organism evidence="1 2">
    <name type="scientific">Nephila pilipes</name>
    <name type="common">Giant wood spider</name>
    <name type="synonym">Nephila maculata</name>
    <dbReference type="NCBI Taxonomy" id="299642"/>
    <lineage>
        <taxon>Eukaryota</taxon>
        <taxon>Metazoa</taxon>
        <taxon>Ecdysozoa</taxon>
        <taxon>Arthropoda</taxon>
        <taxon>Chelicerata</taxon>
        <taxon>Arachnida</taxon>
        <taxon>Araneae</taxon>
        <taxon>Araneomorphae</taxon>
        <taxon>Entelegynae</taxon>
        <taxon>Araneoidea</taxon>
        <taxon>Nephilidae</taxon>
        <taxon>Nephila</taxon>
    </lineage>
</organism>
<dbReference type="Proteomes" id="UP000887013">
    <property type="component" value="Unassembled WGS sequence"/>
</dbReference>
<protein>
    <submittedName>
        <fullName evidence="1">Uncharacterized protein</fullName>
    </submittedName>
</protein>
<accession>A0A8X6TKV2</accession>
<sequence length="113" mass="13003">MVVHEWLRLSVYKAQLLQATLPRDKTKRAEFAIEMLHHINKDEGSKNRCASVIVSISYAVSGQLKRRLQDLKSHITDAFTIVTDDLLQLTWQEIEYILAVIKATHGVHIEIRP</sequence>
<gene>
    <name evidence="1" type="ORF">NPIL_31321</name>
</gene>
<keyword evidence="2" id="KW-1185">Reference proteome</keyword>
<evidence type="ECO:0000313" key="2">
    <source>
        <dbReference type="Proteomes" id="UP000887013"/>
    </source>
</evidence>
<reference evidence="1" key="1">
    <citation type="submission" date="2020-08" db="EMBL/GenBank/DDBJ databases">
        <title>Multicomponent nature underlies the extraordinary mechanical properties of spider dragline silk.</title>
        <authorList>
            <person name="Kono N."/>
            <person name="Nakamura H."/>
            <person name="Mori M."/>
            <person name="Yoshida Y."/>
            <person name="Ohtoshi R."/>
            <person name="Malay A.D."/>
            <person name="Moran D.A.P."/>
            <person name="Tomita M."/>
            <person name="Numata K."/>
            <person name="Arakawa K."/>
        </authorList>
    </citation>
    <scope>NUCLEOTIDE SEQUENCE</scope>
</reference>
<comment type="caution">
    <text evidence="1">The sequence shown here is derived from an EMBL/GenBank/DDBJ whole genome shotgun (WGS) entry which is preliminary data.</text>
</comment>
<evidence type="ECO:0000313" key="1">
    <source>
        <dbReference type="EMBL" id="GFT18765.1"/>
    </source>
</evidence>
<proteinExistence type="predicted"/>
<dbReference type="AlphaFoldDB" id="A0A8X6TKV2"/>
<name>A0A8X6TKV2_NEPPI</name>